<gene>
    <name evidence="1" type="ORF">Enr13x_36900</name>
</gene>
<organism evidence="1 2">
    <name type="scientific">Stieleria neptunia</name>
    <dbReference type="NCBI Taxonomy" id="2527979"/>
    <lineage>
        <taxon>Bacteria</taxon>
        <taxon>Pseudomonadati</taxon>
        <taxon>Planctomycetota</taxon>
        <taxon>Planctomycetia</taxon>
        <taxon>Pirellulales</taxon>
        <taxon>Pirellulaceae</taxon>
        <taxon>Stieleria</taxon>
    </lineage>
</organism>
<dbReference type="InterPro" id="IPR006311">
    <property type="entry name" value="TAT_signal"/>
</dbReference>
<keyword evidence="2" id="KW-1185">Reference proteome</keyword>
<sequence length="391" mass="45245">MNELPRRGFLHSSLAFGCGLAATPLLNPARASEVKTTQVAPSGFFTLGKRKDHWWLISPQGAPFFSMGLNHIDPASLRYPENLGIWRDKYGGSTLRWIKESVAPNLQAWGFNSVGWVQEVTVRQWRHSRAFTVDEYRALDMPYCHLLPFTESHQWEQHTVHYDFRSEDWKEWVDYVARSHCAELAEEKNLIGYFYSDCPTWIHNRPYNQWRGPIFDPERLKTEAGRTELSDLADGYYKTIHDAIRRYDKNHLILGDRYEANAPIAMEVIDAAKPYVDVLSFQDFRDPVQNLDEWHKKTGMPVLLADAAKIKWMTKPGEFTPNDGRWYAETLAALHQNPGCVGFHLCGAYQRNKGRRYGLLDEQERPDTMNVDLMKAANQEIVKWMEQTFGG</sequence>
<dbReference type="PROSITE" id="PS51318">
    <property type="entry name" value="TAT"/>
    <property type="match status" value="1"/>
</dbReference>
<evidence type="ECO:0000313" key="2">
    <source>
        <dbReference type="Proteomes" id="UP000319004"/>
    </source>
</evidence>
<protein>
    <recommendedName>
        <fullName evidence="3">Agarase</fullName>
    </recommendedName>
</protein>
<proteinExistence type="predicted"/>
<reference evidence="1 2" key="1">
    <citation type="submission" date="2019-03" db="EMBL/GenBank/DDBJ databases">
        <title>Deep-cultivation of Planctomycetes and their phenomic and genomic characterization uncovers novel biology.</title>
        <authorList>
            <person name="Wiegand S."/>
            <person name="Jogler M."/>
            <person name="Boedeker C."/>
            <person name="Pinto D."/>
            <person name="Vollmers J."/>
            <person name="Rivas-Marin E."/>
            <person name="Kohn T."/>
            <person name="Peeters S.H."/>
            <person name="Heuer A."/>
            <person name="Rast P."/>
            <person name="Oberbeckmann S."/>
            <person name="Bunk B."/>
            <person name="Jeske O."/>
            <person name="Meyerdierks A."/>
            <person name="Storesund J.E."/>
            <person name="Kallscheuer N."/>
            <person name="Luecker S."/>
            <person name="Lage O.M."/>
            <person name="Pohl T."/>
            <person name="Merkel B.J."/>
            <person name="Hornburger P."/>
            <person name="Mueller R.-W."/>
            <person name="Bruemmer F."/>
            <person name="Labrenz M."/>
            <person name="Spormann A.M."/>
            <person name="Op den Camp H."/>
            <person name="Overmann J."/>
            <person name="Amann R."/>
            <person name="Jetten M.S.M."/>
            <person name="Mascher T."/>
            <person name="Medema M.H."/>
            <person name="Devos D.P."/>
            <person name="Kaster A.-K."/>
            <person name="Ovreas L."/>
            <person name="Rohde M."/>
            <person name="Galperin M.Y."/>
            <person name="Jogler C."/>
        </authorList>
    </citation>
    <scope>NUCLEOTIDE SEQUENCE [LARGE SCALE GENOMIC DNA]</scope>
    <source>
        <strain evidence="1 2">Enr13</strain>
    </source>
</reference>
<dbReference type="InterPro" id="IPR017853">
    <property type="entry name" value="GH"/>
</dbReference>
<dbReference type="PROSITE" id="PS51257">
    <property type="entry name" value="PROKAR_LIPOPROTEIN"/>
    <property type="match status" value="1"/>
</dbReference>
<dbReference type="AlphaFoldDB" id="A0A518HSJ3"/>
<dbReference type="Proteomes" id="UP000319004">
    <property type="component" value="Chromosome"/>
</dbReference>
<dbReference type="RefSeq" id="WP_231744355.1">
    <property type="nucleotide sequence ID" value="NZ_CP037423.1"/>
</dbReference>
<name>A0A518HSJ3_9BACT</name>
<dbReference type="Gene3D" id="3.20.20.80">
    <property type="entry name" value="Glycosidases"/>
    <property type="match status" value="2"/>
</dbReference>
<dbReference type="SUPFAM" id="SSF51445">
    <property type="entry name" value="(Trans)glycosidases"/>
    <property type="match status" value="1"/>
</dbReference>
<dbReference type="EMBL" id="CP037423">
    <property type="protein sequence ID" value="QDV43830.1"/>
    <property type="molecule type" value="Genomic_DNA"/>
</dbReference>
<dbReference type="KEGG" id="snep:Enr13x_36900"/>
<evidence type="ECO:0008006" key="3">
    <source>
        <dbReference type="Google" id="ProtNLM"/>
    </source>
</evidence>
<accession>A0A518HSJ3</accession>
<evidence type="ECO:0000313" key="1">
    <source>
        <dbReference type="EMBL" id="QDV43830.1"/>
    </source>
</evidence>